<protein>
    <recommendedName>
        <fullName evidence="1">Cytosolic endo-beta-N-acetylglucosaminidase TIM barrel domain-containing protein</fullName>
    </recommendedName>
</protein>
<gene>
    <name evidence="2" type="ORF">MELIAE_LOCUS12572</name>
</gene>
<dbReference type="EMBL" id="OV121140">
    <property type="protein sequence ID" value="CAH0563881.1"/>
    <property type="molecule type" value="Genomic_DNA"/>
</dbReference>
<proteinExistence type="predicted"/>
<dbReference type="Pfam" id="PF03644">
    <property type="entry name" value="Glyco_hydro_85"/>
    <property type="match status" value="1"/>
</dbReference>
<dbReference type="PANTHER" id="PTHR13246:SF1">
    <property type="entry name" value="CYTOSOLIC ENDO-BETA-N-ACETYLGLUCOSAMINIDASE"/>
    <property type="match status" value="1"/>
</dbReference>
<dbReference type="GO" id="GO:0005829">
    <property type="term" value="C:cytosol"/>
    <property type="evidence" value="ECO:0007669"/>
    <property type="project" value="UniProtKB-SubCell"/>
</dbReference>
<dbReference type="InterPro" id="IPR005201">
    <property type="entry name" value="TIM_ENGase"/>
</dbReference>
<evidence type="ECO:0000313" key="3">
    <source>
        <dbReference type="Proteomes" id="UP001154078"/>
    </source>
</evidence>
<organism evidence="2 3">
    <name type="scientific">Brassicogethes aeneus</name>
    <name type="common">Rape pollen beetle</name>
    <name type="synonym">Meligethes aeneus</name>
    <dbReference type="NCBI Taxonomy" id="1431903"/>
    <lineage>
        <taxon>Eukaryota</taxon>
        <taxon>Metazoa</taxon>
        <taxon>Ecdysozoa</taxon>
        <taxon>Arthropoda</taxon>
        <taxon>Hexapoda</taxon>
        <taxon>Insecta</taxon>
        <taxon>Pterygota</taxon>
        <taxon>Neoptera</taxon>
        <taxon>Endopterygota</taxon>
        <taxon>Coleoptera</taxon>
        <taxon>Polyphaga</taxon>
        <taxon>Cucujiformia</taxon>
        <taxon>Nitidulidae</taxon>
        <taxon>Meligethinae</taxon>
        <taxon>Brassicogethes</taxon>
    </lineage>
</organism>
<dbReference type="GO" id="GO:0033925">
    <property type="term" value="F:mannosyl-glycoprotein endo-beta-N-acetylglucosaminidase activity"/>
    <property type="evidence" value="ECO:0007669"/>
    <property type="project" value="UniProtKB-EC"/>
</dbReference>
<dbReference type="SUPFAM" id="SSF51445">
    <property type="entry name" value="(Trans)glycosidases"/>
    <property type="match status" value="1"/>
</dbReference>
<keyword evidence="3" id="KW-1185">Reference proteome</keyword>
<evidence type="ECO:0000259" key="1">
    <source>
        <dbReference type="Pfam" id="PF03644"/>
    </source>
</evidence>
<reference evidence="2" key="1">
    <citation type="submission" date="2021-12" db="EMBL/GenBank/DDBJ databases">
        <authorList>
            <person name="King R."/>
        </authorList>
    </citation>
    <scope>NUCLEOTIDE SEQUENCE</scope>
</reference>
<feature type="domain" description="Cytosolic endo-beta-N-acetylglucosaminidase TIM barrel" evidence="1">
    <location>
        <begin position="100"/>
        <end position="362"/>
    </location>
</feature>
<dbReference type="Proteomes" id="UP001154078">
    <property type="component" value="Chromosome 9"/>
</dbReference>
<dbReference type="InterPro" id="IPR017853">
    <property type="entry name" value="GH"/>
</dbReference>
<dbReference type="OrthoDB" id="284473at2759"/>
<dbReference type="PANTHER" id="PTHR13246">
    <property type="entry name" value="ENDO BETA N-ACETYLGLUCOSAMINIDASE"/>
    <property type="match status" value="1"/>
</dbReference>
<dbReference type="CDD" id="cd06547">
    <property type="entry name" value="GH85_ENGase"/>
    <property type="match status" value="1"/>
</dbReference>
<dbReference type="Gene3D" id="3.20.20.80">
    <property type="entry name" value="Glycosidases"/>
    <property type="match status" value="1"/>
</dbReference>
<dbReference type="AlphaFoldDB" id="A0A9P0BI63"/>
<sequence>MEPTLAMNSNEHCFPIVDLNVIEEILNNPPSWVHRIKPRVKRSCSVVENTLSDCHIPQEHFKVRKRLDKRMVPKTLICHDYKGGYREDRYLHDENSEIIGNSYTFYNWTQIDIFVYFSHHFITIPPVCWINAAHKHGVKVLGTLITEFNPGKALCKSIFKDLPSVVAFAKSLAAITRIFRFDGWLLNIENPVEEIDLLKTFVNTLTGYMHADNPESLVIWYDSVINDGKLAWQNELNSNNIDFFESCDGIFLNYVWTEEKIIKSLSLAGQRNFDIYVGIDVFGRNTFGGGNFNCFKAAEKIRQYNLSMAIFAPGWTHETLKPEDGPFFETFVNRDTAFWKSLAPYLYTHPTNTVFETDFHIGLDKNHFNIFKQQHQLSYNSYPEFLAMIDKSAEILPLKNACDCVTTTVSNDAKAYRISTKNLSKNNAYVHRLFTCDLKIRDNSYVYFVAKPAEGFEAARMSLLLLTTSNGSFRKVKLLGVPQKNCAKNSTLVEINPIVDEATKFKIAGRHAGLLRRHNCHLSAYSLSMPACDILEIGAIVENGPSILLYAFGVKSGPQLY</sequence>
<dbReference type="InterPro" id="IPR032979">
    <property type="entry name" value="ENGase"/>
</dbReference>
<accession>A0A9P0BI63</accession>
<name>A0A9P0BI63_BRAAE</name>
<evidence type="ECO:0000313" key="2">
    <source>
        <dbReference type="EMBL" id="CAH0563881.1"/>
    </source>
</evidence>